<dbReference type="Proteomes" id="UP000440096">
    <property type="component" value="Unassembled WGS sequence"/>
</dbReference>
<dbReference type="InterPro" id="IPR034074">
    <property type="entry name" value="Y4bN_pept_dom"/>
</dbReference>
<dbReference type="GO" id="GO:0004252">
    <property type="term" value="F:serine-type endopeptidase activity"/>
    <property type="evidence" value="ECO:0007669"/>
    <property type="project" value="InterPro"/>
</dbReference>
<dbReference type="Gene3D" id="3.40.50.200">
    <property type="entry name" value="Peptidase S8/S53 domain"/>
    <property type="match status" value="1"/>
</dbReference>
<reference evidence="2 3" key="1">
    <citation type="submission" date="2019-11" db="EMBL/GenBank/DDBJ databases">
        <title>Draft genome of Amycolatopsis RM579.</title>
        <authorList>
            <person name="Duangmal K."/>
            <person name="Mingma R."/>
        </authorList>
    </citation>
    <scope>NUCLEOTIDE SEQUENCE [LARGE SCALE GENOMIC DNA]</scope>
    <source>
        <strain evidence="2 3">RM579</strain>
    </source>
</reference>
<gene>
    <name evidence="2" type="ORF">GKO32_33360</name>
</gene>
<proteinExistence type="predicted"/>
<dbReference type="CDD" id="cd04847">
    <property type="entry name" value="Peptidases_S8_Subtilisin_like_2"/>
    <property type="match status" value="1"/>
</dbReference>
<dbReference type="SUPFAM" id="SSF52743">
    <property type="entry name" value="Subtilisin-like"/>
    <property type="match status" value="1"/>
</dbReference>
<organism evidence="2 3">
    <name type="scientific">Amycolatopsis pithecellobii</name>
    <dbReference type="NCBI Taxonomy" id="664692"/>
    <lineage>
        <taxon>Bacteria</taxon>
        <taxon>Bacillati</taxon>
        <taxon>Actinomycetota</taxon>
        <taxon>Actinomycetes</taxon>
        <taxon>Pseudonocardiales</taxon>
        <taxon>Pseudonocardiaceae</taxon>
        <taxon>Amycolatopsis</taxon>
    </lineage>
</organism>
<comment type="caution">
    <text evidence="2">The sequence shown here is derived from an EMBL/GenBank/DDBJ whole genome shotgun (WGS) entry which is preliminary data.</text>
</comment>
<dbReference type="InterPro" id="IPR036852">
    <property type="entry name" value="Peptidase_S8/S53_dom_sf"/>
</dbReference>
<keyword evidence="3" id="KW-1185">Reference proteome</keyword>
<protein>
    <submittedName>
        <fullName evidence="2">S8 family serine peptidase</fullName>
    </submittedName>
</protein>
<dbReference type="GO" id="GO:0006508">
    <property type="term" value="P:proteolysis"/>
    <property type="evidence" value="ECO:0007669"/>
    <property type="project" value="InterPro"/>
</dbReference>
<evidence type="ECO:0000313" key="2">
    <source>
        <dbReference type="EMBL" id="MTD58833.1"/>
    </source>
</evidence>
<sequence>MAGKRELFSAWAEELIDNAEISAEIVRLELLHVPTPTERLRSIPDDPQVLLEVALHASEDRSASYIISGFEQYLEELGADGSFEKRIYAGGLCFLPVYVPRTRVEEMARFSFLRIAREVPTIRPIDPEPFMRGSVPGFPVRLPESDPVDPELRVAVFDGGLGGTRLDRWASAIDSASLGSAPPGFIEHGTAVTSALLFGSLEPGEAARPYAYVDHYRVIDEKAADDPIELYDVLTRIQQVLSTRRYQFFSLSIGPNLPIEDDEVHSWTSVLDDYLSDGHTLATFAVGNNGEQDRESNNARVQVPSDCVNGLAVGAIDRRSDDWNRASYSALGPGRSPGVIKPDIVSFGGSAMQPFHVMDNSGVSRPVCGTSFASPATMRMALGIRAHLGGRLDPLAIKALLIHSADPCGHDRTEVGWGLLPDSLDDLIVCDSGEVRVLYQGELTPAKYLRARLPLPSTELSGMVTITATFCFASPVDPQDPGNYTRSGLDIWFRPHAEKFASDDAIHPKTKPFFRASDFDKEKDLRTDAHKWETVLSKSMQMRASSLKEPVFDVHYNARMSGGPNTSAEKVRYALVITVKAPRNEDIYDRVVQTYAGQLQTLAPVIEIPVTS</sequence>
<dbReference type="EMBL" id="WMBA01000078">
    <property type="protein sequence ID" value="MTD58833.1"/>
    <property type="molecule type" value="Genomic_DNA"/>
</dbReference>
<feature type="domain" description="Peptidase S8/S53" evidence="1">
    <location>
        <begin position="180"/>
        <end position="418"/>
    </location>
</feature>
<dbReference type="Pfam" id="PF00082">
    <property type="entry name" value="Peptidase_S8"/>
    <property type="match status" value="1"/>
</dbReference>
<dbReference type="InterPro" id="IPR000209">
    <property type="entry name" value="Peptidase_S8/S53_dom"/>
</dbReference>
<evidence type="ECO:0000259" key="1">
    <source>
        <dbReference type="Pfam" id="PF00082"/>
    </source>
</evidence>
<name>A0A6N7ZAR5_9PSEU</name>
<accession>A0A6N7ZAR5</accession>
<dbReference type="AlphaFoldDB" id="A0A6N7ZAR5"/>
<evidence type="ECO:0000313" key="3">
    <source>
        <dbReference type="Proteomes" id="UP000440096"/>
    </source>
</evidence>